<feature type="region of interest" description="Disordered" evidence="1">
    <location>
        <begin position="172"/>
        <end position="193"/>
    </location>
</feature>
<organism evidence="2 3">
    <name type="scientific">Marinactinospora rubrisoli</name>
    <dbReference type="NCBI Taxonomy" id="2715399"/>
    <lineage>
        <taxon>Bacteria</taxon>
        <taxon>Bacillati</taxon>
        <taxon>Actinomycetota</taxon>
        <taxon>Actinomycetes</taxon>
        <taxon>Streptosporangiales</taxon>
        <taxon>Nocardiopsidaceae</taxon>
        <taxon>Marinactinospora</taxon>
    </lineage>
</organism>
<feature type="region of interest" description="Disordered" evidence="1">
    <location>
        <begin position="1"/>
        <end position="48"/>
    </location>
</feature>
<evidence type="ECO:0000313" key="2">
    <source>
        <dbReference type="EMBL" id="MFC7327939.1"/>
    </source>
</evidence>
<dbReference type="EMBL" id="JBHTBH010000004">
    <property type="protein sequence ID" value="MFC7327939.1"/>
    <property type="molecule type" value="Genomic_DNA"/>
</dbReference>
<feature type="compositionally biased region" description="Basic and acidic residues" evidence="1">
    <location>
        <begin position="18"/>
        <end position="42"/>
    </location>
</feature>
<protein>
    <submittedName>
        <fullName evidence="2">DUF721 domain-containing protein</fullName>
    </submittedName>
</protein>
<accession>A0ABW2KF72</accession>
<sequence>MSSGAPGPGGAADSPSGADREGPARAAAERVSGRAAAERAEDGAAAPTGIELARQALAQARAAAKERGASRTAAPRRVRRAPVRSRREPQLFGDAVRAWLIEHGWQEQVAIGGVFGRWTEIVGEFNAQHLRPVSYEDGELAIAADSATMAAHARAMQRDLLRRLNEELGHGTVRSIRIQGPGRGRSAGPLRVR</sequence>
<name>A0ABW2KF72_9ACTN</name>
<dbReference type="PANTHER" id="PTHR36456">
    <property type="entry name" value="UPF0232 PROTEIN SCO3875"/>
    <property type="match status" value="1"/>
</dbReference>
<dbReference type="Pfam" id="PF05258">
    <property type="entry name" value="DciA"/>
    <property type="match status" value="1"/>
</dbReference>
<gene>
    <name evidence="2" type="ORF">ACFQRF_09310</name>
</gene>
<evidence type="ECO:0000256" key="1">
    <source>
        <dbReference type="SAM" id="MobiDB-lite"/>
    </source>
</evidence>
<dbReference type="Proteomes" id="UP001596540">
    <property type="component" value="Unassembled WGS sequence"/>
</dbReference>
<reference evidence="3" key="1">
    <citation type="journal article" date="2019" name="Int. J. Syst. Evol. Microbiol.">
        <title>The Global Catalogue of Microorganisms (GCM) 10K type strain sequencing project: providing services to taxonomists for standard genome sequencing and annotation.</title>
        <authorList>
            <consortium name="The Broad Institute Genomics Platform"/>
            <consortium name="The Broad Institute Genome Sequencing Center for Infectious Disease"/>
            <person name="Wu L."/>
            <person name="Ma J."/>
        </authorList>
    </citation>
    <scope>NUCLEOTIDE SEQUENCE [LARGE SCALE GENOMIC DNA]</scope>
    <source>
        <strain evidence="3">CGMCC 4.7382</strain>
    </source>
</reference>
<feature type="region of interest" description="Disordered" evidence="1">
    <location>
        <begin position="61"/>
        <end position="86"/>
    </location>
</feature>
<feature type="compositionally biased region" description="Basic residues" evidence="1">
    <location>
        <begin position="74"/>
        <end position="84"/>
    </location>
</feature>
<feature type="compositionally biased region" description="Gly residues" evidence="1">
    <location>
        <begin position="1"/>
        <end position="10"/>
    </location>
</feature>
<dbReference type="InterPro" id="IPR007922">
    <property type="entry name" value="DciA-like"/>
</dbReference>
<comment type="caution">
    <text evidence="2">The sequence shown here is derived from an EMBL/GenBank/DDBJ whole genome shotgun (WGS) entry which is preliminary data.</text>
</comment>
<dbReference type="RefSeq" id="WP_379870522.1">
    <property type="nucleotide sequence ID" value="NZ_JBHTBH010000004.1"/>
</dbReference>
<dbReference type="PANTHER" id="PTHR36456:SF1">
    <property type="entry name" value="UPF0232 PROTEIN SCO3875"/>
    <property type="match status" value="1"/>
</dbReference>
<proteinExistence type="predicted"/>
<evidence type="ECO:0000313" key="3">
    <source>
        <dbReference type="Proteomes" id="UP001596540"/>
    </source>
</evidence>
<keyword evidence="3" id="KW-1185">Reference proteome</keyword>